<proteinExistence type="predicted"/>
<accession>A0A0G0FTH4</accession>
<dbReference type="Proteomes" id="UP000034044">
    <property type="component" value="Unassembled WGS sequence"/>
</dbReference>
<comment type="caution">
    <text evidence="2">The sequence shown here is derived from an EMBL/GenBank/DDBJ whole genome shotgun (WGS) entry which is preliminary data.</text>
</comment>
<reference evidence="2 3" key="1">
    <citation type="journal article" date="2015" name="Nature">
        <title>rRNA introns, odd ribosomes, and small enigmatic genomes across a large radiation of phyla.</title>
        <authorList>
            <person name="Brown C.T."/>
            <person name="Hug L.A."/>
            <person name="Thomas B.C."/>
            <person name="Sharon I."/>
            <person name="Castelle C.J."/>
            <person name="Singh A."/>
            <person name="Wilkins M.J."/>
            <person name="Williams K.H."/>
            <person name="Banfield J.F."/>
        </authorList>
    </citation>
    <scope>NUCLEOTIDE SEQUENCE [LARGE SCALE GENOMIC DNA]</scope>
</reference>
<sequence length="430" mass="49987">MTLKTRRFLFLGLFIVFIPLSIGVILYSNGWRFNFDNFSIKKTGAIYIETNPKGVSIKLDNKIFPDKSGFIQSGTLISNLVSKNYQIKIEKENYHPYFKDIKVEPSLVSEIIDIILIPKKIKPQPVISAPLKGLEIIDLSNAKKIIVKNGKKYYLYNLENQSALNVNASFENFKKNIEIKKVAFHPFDQSKLIIEADNIYSLNIDRLKLEPVIQITNNPKKQSEILAWTIKNSQLYYIKETAAESAKTLELFYFNFVLKTENSFKLPENIASIVKIGASENNAKIAILDSFDDIYEFNLQNQNFEKIAHNAKDFQFSPDEQKIAFLDKDGKINVLFFKDVQNIKKKTNDVIGYNLKTKESIKNVFWHKDSSHLFIEYLENNLSNIEFIEIDDRLPLNQYSIFIGLQSSYYNLKNNFLYFTKENKLYSWEL</sequence>
<name>A0A0G0FTH4_9BACT</name>
<dbReference type="EMBL" id="LBSR01000008">
    <property type="protein sequence ID" value="KKQ22338.1"/>
    <property type="molecule type" value="Genomic_DNA"/>
</dbReference>
<dbReference type="Pfam" id="PF08308">
    <property type="entry name" value="PEGA"/>
    <property type="match status" value="1"/>
</dbReference>
<evidence type="ECO:0000313" key="3">
    <source>
        <dbReference type="Proteomes" id="UP000034044"/>
    </source>
</evidence>
<gene>
    <name evidence="2" type="ORF">US36_C0008G0010</name>
</gene>
<evidence type="ECO:0000259" key="1">
    <source>
        <dbReference type="Pfam" id="PF08308"/>
    </source>
</evidence>
<organism evidence="2 3">
    <name type="scientific">Candidatus Wolfebacteria bacterium GW2011_GWC1_37_10</name>
    <dbReference type="NCBI Taxonomy" id="1619010"/>
    <lineage>
        <taxon>Bacteria</taxon>
        <taxon>Candidatus Wolfeibacteriota</taxon>
    </lineage>
</organism>
<evidence type="ECO:0000313" key="2">
    <source>
        <dbReference type="EMBL" id="KKQ22338.1"/>
    </source>
</evidence>
<feature type="domain" description="PEGA" evidence="1">
    <location>
        <begin position="44"/>
        <end position="105"/>
    </location>
</feature>
<dbReference type="AlphaFoldDB" id="A0A0G0FTH4"/>
<dbReference type="InterPro" id="IPR013229">
    <property type="entry name" value="PEGA"/>
</dbReference>
<dbReference type="SUPFAM" id="SSF82171">
    <property type="entry name" value="DPP6 N-terminal domain-like"/>
    <property type="match status" value="1"/>
</dbReference>
<protein>
    <recommendedName>
        <fullName evidence="1">PEGA domain-containing protein</fullName>
    </recommendedName>
</protein>